<accession>A0ABP0HSP1</accession>
<dbReference type="InterPro" id="IPR045886">
    <property type="entry name" value="ThiF/MoeB/HesA"/>
</dbReference>
<protein>
    <recommendedName>
        <fullName evidence="2">THIF-type NAD/FAD binding fold domain-containing protein</fullName>
    </recommendedName>
</protein>
<dbReference type="Gene3D" id="3.40.50.720">
    <property type="entry name" value="NAD(P)-binding Rossmann-like Domain"/>
    <property type="match status" value="1"/>
</dbReference>
<dbReference type="Proteomes" id="UP001642484">
    <property type="component" value="Unassembled WGS sequence"/>
</dbReference>
<dbReference type="SUPFAM" id="SSF69572">
    <property type="entry name" value="Activating enzymes of the ubiquitin-like proteins"/>
    <property type="match status" value="1"/>
</dbReference>
<evidence type="ECO:0000313" key="3">
    <source>
        <dbReference type="EMBL" id="CAK8993221.1"/>
    </source>
</evidence>
<reference evidence="3 4" key="1">
    <citation type="submission" date="2024-02" db="EMBL/GenBank/DDBJ databases">
        <authorList>
            <person name="Chen Y."/>
            <person name="Shah S."/>
            <person name="Dougan E. K."/>
            <person name="Thang M."/>
            <person name="Chan C."/>
        </authorList>
    </citation>
    <scope>NUCLEOTIDE SEQUENCE [LARGE SCALE GENOMIC DNA]</scope>
</reference>
<evidence type="ECO:0000313" key="4">
    <source>
        <dbReference type="Proteomes" id="UP001642484"/>
    </source>
</evidence>
<dbReference type="PANTHER" id="PTHR10953:SF102">
    <property type="entry name" value="ADENYLYLTRANSFERASE AND SULFURTRANSFERASE MOCS3"/>
    <property type="match status" value="1"/>
</dbReference>
<sequence length="929" mass="102161">MAEAAHTELTTTRYRGFVRKDEEWPEDSEQYKAGCDIENRKRPPPDEVPGDVFDRQRVIPGFDQGLMERQDCLVLGAGGIGQNVALTLARLGVRRITLVDNDLYVASNLTRQCLGSIRDVGKRKVDVAKAGLESSHNLRSEIVAVHCDAILEWGTVVELAQQSTVVFNAIDSGVMWDFCVNSLCKELGLPLCAGQSFGWKFMTELYTGKVDEVCAFCYDSVSSTFATNEKAITRPGGVLDRLQVSCAGSCAGVEEVRRFLTSDRQFRCHEGQLLNEILAGALQSVLQFLQAFQQDMVTRLLPGQISKLHSLGRHGFGRHVNRRVVGEGSIVVQMLSIGMEGNNHMKHAAPWFIPQPKHAETRFVGSWVCPCLSCAVTMVSQWSGLLTAPQVEEGVPETLMPQSITFNLDAGMTGEEQLGYELGVLGMTLDRQERRFCRDASAGSCRVCAAARRRRTEEALFVGAKEVALAPVQGEVYQLPQSWSCSSDLSELLARRSHPTVAVPALPAWDWRPENLVPSRKPTEEWPLELWTMPLMKVPQRSSSSTAPSALRGLASGVRSALVKVKGQWFRLKGCGNRDEGFPMAKVGNKGEASIRGSCFKHTAYTEVRMNDLVAEVLQKAGLDCANQSLGCYWYRPEPSWPLPEIDRYCGVFQTSGNARLGDHLIGGILALLPHVLEPMEKELTQCILRGRGSDESELLETCDLVSCALPTADCVDVALDGRQPPSSSELEPAVPQAFQGLWDDLREKVEASSLLWLAWRLGWECGETLRALHDAEISWGTYADSMGIHCNAHINNFVVKGPCGLSGGAKTFLAALDFDMAFTRQNFVPEALSQSSFLDSFDAILAFEESMGMKMVLAGSDFASTGVANAKAPESHRLMEMALRDTMVAAYTAALEKQTDPHPLTEERQRVSYDLIKLALCLTTHVEG</sequence>
<dbReference type="InterPro" id="IPR035985">
    <property type="entry name" value="Ubiquitin-activating_enz"/>
</dbReference>
<dbReference type="PANTHER" id="PTHR10953">
    <property type="entry name" value="UBIQUITIN-ACTIVATING ENZYME E1"/>
    <property type="match status" value="1"/>
</dbReference>
<feature type="domain" description="THIF-type NAD/FAD binding fold" evidence="2">
    <location>
        <begin position="66"/>
        <end position="224"/>
    </location>
</feature>
<evidence type="ECO:0000259" key="2">
    <source>
        <dbReference type="Pfam" id="PF00899"/>
    </source>
</evidence>
<dbReference type="EMBL" id="CAXAMN010001225">
    <property type="protein sequence ID" value="CAK8993221.1"/>
    <property type="molecule type" value="Genomic_DNA"/>
</dbReference>
<evidence type="ECO:0000256" key="1">
    <source>
        <dbReference type="SAM" id="MobiDB-lite"/>
    </source>
</evidence>
<feature type="region of interest" description="Disordered" evidence="1">
    <location>
        <begin position="18"/>
        <end position="50"/>
    </location>
</feature>
<gene>
    <name evidence="3" type="ORF">CCMP2556_LOCUS3159</name>
</gene>
<keyword evidence="4" id="KW-1185">Reference proteome</keyword>
<feature type="compositionally biased region" description="Basic and acidic residues" evidence="1">
    <location>
        <begin position="35"/>
        <end position="45"/>
    </location>
</feature>
<dbReference type="InterPro" id="IPR000594">
    <property type="entry name" value="ThiF_NAD_FAD-bd"/>
</dbReference>
<dbReference type="CDD" id="cd01483">
    <property type="entry name" value="E1_enzyme_family"/>
    <property type="match status" value="1"/>
</dbReference>
<proteinExistence type="predicted"/>
<dbReference type="Pfam" id="PF00899">
    <property type="entry name" value="ThiF"/>
    <property type="match status" value="1"/>
</dbReference>
<organism evidence="3 4">
    <name type="scientific">Durusdinium trenchii</name>
    <dbReference type="NCBI Taxonomy" id="1381693"/>
    <lineage>
        <taxon>Eukaryota</taxon>
        <taxon>Sar</taxon>
        <taxon>Alveolata</taxon>
        <taxon>Dinophyceae</taxon>
        <taxon>Suessiales</taxon>
        <taxon>Symbiodiniaceae</taxon>
        <taxon>Durusdinium</taxon>
    </lineage>
</organism>
<name>A0ABP0HSP1_9DINO</name>
<comment type="caution">
    <text evidence="3">The sequence shown here is derived from an EMBL/GenBank/DDBJ whole genome shotgun (WGS) entry which is preliminary data.</text>
</comment>